<dbReference type="GO" id="GO:0045944">
    <property type="term" value="P:positive regulation of transcription by RNA polymerase II"/>
    <property type="evidence" value="ECO:0007669"/>
    <property type="project" value="TreeGrafter"/>
</dbReference>
<proteinExistence type="predicted"/>
<name>A0A2J6SE52_HYAVF</name>
<evidence type="ECO:0000313" key="4">
    <source>
        <dbReference type="EMBL" id="PMD49034.1"/>
    </source>
</evidence>
<feature type="compositionally biased region" description="Basic and acidic residues" evidence="2">
    <location>
        <begin position="126"/>
        <end position="143"/>
    </location>
</feature>
<keyword evidence="1" id="KW-0539">Nucleus</keyword>
<dbReference type="GO" id="GO:0008270">
    <property type="term" value="F:zinc ion binding"/>
    <property type="evidence" value="ECO:0007669"/>
    <property type="project" value="InterPro"/>
</dbReference>
<dbReference type="GO" id="GO:0005634">
    <property type="term" value="C:nucleus"/>
    <property type="evidence" value="ECO:0007669"/>
    <property type="project" value="TreeGrafter"/>
</dbReference>
<evidence type="ECO:0000256" key="2">
    <source>
        <dbReference type="SAM" id="MobiDB-lite"/>
    </source>
</evidence>
<dbReference type="PANTHER" id="PTHR31644">
    <property type="entry name" value="TRANSCRIPTIONAL ACTIVATOR ARO80-RELATED"/>
    <property type="match status" value="1"/>
</dbReference>
<feature type="region of interest" description="Disordered" evidence="2">
    <location>
        <begin position="94"/>
        <end position="176"/>
    </location>
</feature>
<dbReference type="InterPro" id="IPR036864">
    <property type="entry name" value="Zn2-C6_fun-type_DNA-bd_sf"/>
</dbReference>
<protein>
    <recommendedName>
        <fullName evidence="3">Zn(2)-C6 fungal-type domain-containing protein</fullName>
    </recommendedName>
</protein>
<dbReference type="STRING" id="1149755.A0A2J6SE52"/>
<sequence>MEMDMAGAAPRPKSPVSNPGQFFKRAYQACINCRIRKVKCIIEYNEEGRLQTSCTRCKRELRKCTFSADRRTQATAKSNAQTSQRTVQVLEVLGQPTQLGRHPEETPSRESVSRRQFTPSSPSHSLPKDSDSQDLHTSERPWSETDQSSSIMGSEDIGAHSQTNGDLMDLGTYPTDSSPKDAIGVPLRDGECPVHVGNATAREPNEAREFGSSTENNNDITQNLNSVPHSSTVETCSELWSMMRHPLSVPSQETLREWSSWRFVKLGWMTALEAVTYVDLFFQNMSILSPILHNYYQDHSNHHTLIVREPELCCTIIALSARYHMLSGDGGLSRGYYIHDRLWKHCQSLYHRIVWDQRRVVKDQIRHLGTIESFLLVTEWHPRSAHLAPDLDLWESDIGTSEVEENLSHSKSLVPNKWLQEVEETAQRSDRMSWLVMLLGGALTLGHELDLFDDNGDTPIDAVSNESKLTFADYLLLRRCRLRRLLFVYISQLASRMGCAMPKTPFHTTISSAMTMPHSTLDHQWHYHMTSWIELSRLVRTSSEFLFPSKSVTRELLRSGRYCEFLDHFRPLLSQWFEKYSQSPDTSVYHQFLIIDYQFVRLYINSLALQAVASRMANRYQTFTMGSQSEGTQDSGFIREVISGSKKILEMVIKLADDNHLKYMPVRIYIRIASAAIYLINALALGVRRDELDESLSLLDRGVQALQVHAVDDVHLGVRFASLLGNHIKGLRERFVRVYNSVTSPPFGLHDVRFSDGEMLRAPFVEGEFRSDLNQRQGTIPYQDSPSDADLSMPPLLQLVNYPGSGMVENSSVQDRLPAVQDDAVLSGRDWFALPFDPSSDPFGNNFMQSFFEIDQVDTRFFWDLSL</sequence>
<dbReference type="SUPFAM" id="SSF57701">
    <property type="entry name" value="Zn2/Cys6 DNA-binding domain"/>
    <property type="match status" value="1"/>
</dbReference>
<feature type="domain" description="Zn(2)-C6 fungal-type" evidence="3">
    <location>
        <begin position="29"/>
        <end position="66"/>
    </location>
</feature>
<dbReference type="CDD" id="cd12148">
    <property type="entry name" value="fungal_TF_MHR"/>
    <property type="match status" value="1"/>
</dbReference>
<feature type="compositionally biased region" description="Polar residues" evidence="2">
    <location>
        <begin position="211"/>
        <end position="228"/>
    </location>
</feature>
<dbReference type="GO" id="GO:0000981">
    <property type="term" value="F:DNA-binding transcription factor activity, RNA polymerase II-specific"/>
    <property type="evidence" value="ECO:0007669"/>
    <property type="project" value="InterPro"/>
</dbReference>
<accession>A0A2J6SE52</accession>
<dbReference type="OrthoDB" id="2262349at2759"/>
<dbReference type="InterPro" id="IPR001138">
    <property type="entry name" value="Zn2Cys6_DnaBD"/>
</dbReference>
<dbReference type="Gene3D" id="4.10.240.10">
    <property type="entry name" value="Zn(2)-C6 fungal-type DNA-binding domain"/>
    <property type="match status" value="1"/>
</dbReference>
<dbReference type="GO" id="GO:0009074">
    <property type="term" value="P:aromatic amino acid family catabolic process"/>
    <property type="evidence" value="ECO:0007669"/>
    <property type="project" value="TreeGrafter"/>
</dbReference>
<feature type="compositionally biased region" description="Basic and acidic residues" evidence="2">
    <location>
        <begin position="101"/>
        <end position="113"/>
    </location>
</feature>
<keyword evidence="5" id="KW-1185">Reference proteome</keyword>
<dbReference type="PROSITE" id="PS50048">
    <property type="entry name" value="ZN2_CY6_FUNGAL_2"/>
    <property type="match status" value="1"/>
</dbReference>
<reference evidence="4 5" key="1">
    <citation type="submission" date="2016-04" db="EMBL/GenBank/DDBJ databases">
        <title>A degradative enzymes factory behind the ericoid mycorrhizal symbiosis.</title>
        <authorList>
            <consortium name="DOE Joint Genome Institute"/>
            <person name="Martino E."/>
            <person name="Morin E."/>
            <person name="Grelet G."/>
            <person name="Kuo A."/>
            <person name="Kohler A."/>
            <person name="Daghino S."/>
            <person name="Barry K."/>
            <person name="Choi C."/>
            <person name="Cichocki N."/>
            <person name="Clum A."/>
            <person name="Copeland A."/>
            <person name="Hainaut M."/>
            <person name="Haridas S."/>
            <person name="Labutti K."/>
            <person name="Lindquist E."/>
            <person name="Lipzen A."/>
            <person name="Khouja H.-R."/>
            <person name="Murat C."/>
            <person name="Ohm R."/>
            <person name="Olson A."/>
            <person name="Spatafora J."/>
            <person name="Veneault-Fourrey C."/>
            <person name="Henrissat B."/>
            <person name="Grigoriev I."/>
            <person name="Martin F."/>
            <person name="Perotto S."/>
        </authorList>
    </citation>
    <scope>NUCLEOTIDE SEQUENCE [LARGE SCALE GENOMIC DNA]</scope>
    <source>
        <strain evidence="4 5">F</strain>
    </source>
</reference>
<evidence type="ECO:0000259" key="3">
    <source>
        <dbReference type="PROSITE" id="PS50048"/>
    </source>
</evidence>
<evidence type="ECO:0000313" key="5">
    <source>
        <dbReference type="Proteomes" id="UP000235786"/>
    </source>
</evidence>
<evidence type="ECO:0000256" key="1">
    <source>
        <dbReference type="ARBA" id="ARBA00023242"/>
    </source>
</evidence>
<feature type="region of interest" description="Disordered" evidence="2">
    <location>
        <begin position="205"/>
        <end position="228"/>
    </location>
</feature>
<dbReference type="AlphaFoldDB" id="A0A2J6SE52"/>
<feature type="compositionally biased region" description="Polar residues" evidence="2">
    <location>
        <begin position="114"/>
        <end position="124"/>
    </location>
</feature>
<gene>
    <name evidence="4" type="ORF">L207DRAFT_477739</name>
</gene>
<dbReference type="Proteomes" id="UP000235786">
    <property type="component" value="Unassembled WGS sequence"/>
</dbReference>
<dbReference type="PANTHER" id="PTHR31644:SF3">
    <property type="entry name" value="ZN(II)2CYS6 TRANSCRIPTION FACTOR (EUROFUNG)"/>
    <property type="match status" value="1"/>
</dbReference>
<dbReference type="EMBL" id="KZ613937">
    <property type="protein sequence ID" value="PMD49034.1"/>
    <property type="molecule type" value="Genomic_DNA"/>
</dbReference>
<dbReference type="InterPro" id="IPR052780">
    <property type="entry name" value="AAA_Catabolism_Regulators"/>
</dbReference>
<dbReference type="SMART" id="SM00066">
    <property type="entry name" value="GAL4"/>
    <property type="match status" value="1"/>
</dbReference>
<dbReference type="CDD" id="cd00067">
    <property type="entry name" value="GAL4"/>
    <property type="match status" value="1"/>
</dbReference>
<organism evidence="4 5">
    <name type="scientific">Hyaloscypha variabilis (strain UAMH 11265 / GT02V1 / F)</name>
    <name type="common">Meliniomyces variabilis</name>
    <dbReference type="NCBI Taxonomy" id="1149755"/>
    <lineage>
        <taxon>Eukaryota</taxon>
        <taxon>Fungi</taxon>
        <taxon>Dikarya</taxon>
        <taxon>Ascomycota</taxon>
        <taxon>Pezizomycotina</taxon>
        <taxon>Leotiomycetes</taxon>
        <taxon>Helotiales</taxon>
        <taxon>Hyaloscyphaceae</taxon>
        <taxon>Hyaloscypha</taxon>
        <taxon>Hyaloscypha variabilis</taxon>
    </lineage>
</organism>